<dbReference type="Gene3D" id="1.50.10.10">
    <property type="match status" value="1"/>
</dbReference>
<sequence>MAGGSIAATALMALGWDAAPANAATSAGDGVSESGQPVRAGALADAGPSQPRWISRSQSRIVVNPYDVLSSASPVEQSNRQDVPLNAAYYAHDTATRLDDLLMLNVRPGGAAPEYSEAEVGFVDGCETTGEWSGTGVTLSSSRGQLAITATEADAYASRLVSVDLDTYPLLRISVPKLVGQWALRATDASGTVVVLRPAGSDPGVHFYDVPKLTGWSGKVSLRIDILLTGSDASMSVDELRIQSRSTVLSAFEDDFSAGLDPGWAPSSAVRAAVEDGSLNLTVPNTTGTWYGFVNRTFAVDLDRFPILKVKVDSVGKYWAIKVNNGGTDIIVQNNTTQLGVFTFDLPKITGLRGVQSLSIRLFVNGYQTTASFDSVILQERTVPWLLGAAQLDTTWYPHQLPFKAGYPGGGQVVGTDTFSGVDGLSRSFVVSGLPASETLQISGQYFGTPSYDTRSRTLTFTQPDFSYTVALPAQTSTPVFYADRDTWSCGGPTLTGKPSTVNGYWSVGLTSRSGPSQNVRIGCGFAVSAEAAGTSRARATTARAADPTELVASNERAFDRLLAAAPRPVDFTIRSVDADGVGAAQVRAMYYRAWAFLASSVLPPQPEITQPHPILATGKAALYLHGAPGARAAASWDSNIGTQFLAYVDPDAAWGSLEGILSLVEADGLLPGEFLPAREAQTAWVLSCLTGDDQRLRAIYPALKRLLVYKQDHPKYSGNKNPNDKDLPFVAHALIDTDFAVEIATRLGLDDDVSFWKTRYDALNAKMMSWFWSSPTAQPPQVVDPVAGTSYPGNVMSVTDALHVRTVDDTHASGLVAEFEGLYDRAKPLAGFGLGTNDVRYGITSHTIYGLLDHHEPERATVLSNAILRDATRTDMFAERYQWEDSGVFPAGQRPSLFGVADVIDAVWMNNGYRMDAGRPGFVMLPQSNGGVDNLRFQGRRLDVRVSSDTGEVRLDGSLVRDDMRCRTFHLSVGQTVLLPDSCLTLPPD</sequence>
<keyword evidence="4" id="KW-1185">Reference proteome</keyword>
<dbReference type="InterPro" id="IPR008928">
    <property type="entry name" value="6-hairpin_glycosidase_sf"/>
</dbReference>
<evidence type="ECO:0008006" key="5">
    <source>
        <dbReference type="Google" id="ProtNLM"/>
    </source>
</evidence>
<dbReference type="InterPro" id="IPR012341">
    <property type="entry name" value="6hp_glycosidase-like_sf"/>
</dbReference>
<evidence type="ECO:0000256" key="2">
    <source>
        <dbReference type="SAM" id="SignalP"/>
    </source>
</evidence>
<dbReference type="SUPFAM" id="SSF48208">
    <property type="entry name" value="Six-hairpin glycosidases"/>
    <property type="match status" value="1"/>
</dbReference>
<dbReference type="Proteomes" id="UP000533017">
    <property type="component" value="Unassembled WGS sequence"/>
</dbReference>
<evidence type="ECO:0000313" key="4">
    <source>
        <dbReference type="Proteomes" id="UP000533017"/>
    </source>
</evidence>
<dbReference type="EMBL" id="JACBZA010000001">
    <property type="protein sequence ID" value="NYH84037.1"/>
    <property type="molecule type" value="Genomic_DNA"/>
</dbReference>
<feature type="signal peptide" evidence="2">
    <location>
        <begin position="1"/>
        <end position="23"/>
    </location>
</feature>
<comment type="caution">
    <text evidence="3">The sequence shown here is derived from an EMBL/GenBank/DDBJ whole genome shotgun (WGS) entry which is preliminary data.</text>
</comment>
<evidence type="ECO:0000256" key="1">
    <source>
        <dbReference type="SAM" id="MobiDB-lite"/>
    </source>
</evidence>
<accession>A0ABX2S319</accession>
<gene>
    <name evidence="3" type="ORF">FHR37_002888</name>
</gene>
<name>A0ABX2S319_9ACTN</name>
<feature type="chain" id="PRO_5047151251" description="Alpha-L-rhamnosidase six-hairpin glycosidase domain-containing protein" evidence="2">
    <location>
        <begin position="24"/>
        <end position="990"/>
    </location>
</feature>
<feature type="region of interest" description="Disordered" evidence="1">
    <location>
        <begin position="23"/>
        <end position="51"/>
    </location>
</feature>
<reference evidence="3 4" key="1">
    <citation type="submission" date="2020-07" db="EMBL/GenBank/DDBJ databases">
        <title>Sequencing the genomes of 1000 actinobacteria strains.</title>
        <authorList>
            <person name="Klenk H.-P."/>
        </authorList>
    </citation>
    <scope>NUCLEOTIDE SEQUENCE [LARGE SCALE GENOMIC DNA]</scope>
    <source>
        <strain evidence="3 4">DSM 45117</strain>
    </source>
</reference>
<proteinExistence type="predicted"/>
<dbReference type="RefSeq" id="WP_139238954.1">
    <property type="nucleotide sequence ID" value="NZ_JBHUHC010000001.1"/>
</dbReference>
<keyword evidence="2" id="KW-0732">Signal</keyword>
<organism evidence="3 4">
    <name type="scientific">Actinopolymorpha cephalotaxi</name>
    <dbReference type="NCBI Taxonomy" id="504797"/>
    <lineage>
        <taxon>Bacteria</taxon>
        <taxon>Bacillati</taxon>
        <taxon>Actinomycetota</taxon>
        <taxon>Actinomycetes</taxon>
        <taxon>Propionibacteriales</taxon>
        <taxon>Actinopolymorphaceae</taxon>
        <taxon>Actinopolymorpha</taxon>
    </lineage>
</organism>
<evidence type="ECO:0000313" key="3">
    <source>
        <dbReference type="EMBL" id="NYH84037.1"/>
    </source>
</evidence>
<protein>
    <recommendedName>
        <fullName evidence="5">Alpha-L-rhamnosidase six-hairpin glycosidase domain-containing protein</fullName>
    </recommendedName>
</protein>